<keyword evidence="4" id="KW-1185">Reference proteome</keyword>
<feature type="domain" description="HAT C-terminal dimerisation" evidence="2">
    <location>
        <begin position="73"/>
        <end position="150"/>
    </location>
</feature>
<dbReference type="Pfam" id="PF05699">
    <property type="entry name" value="Dimer_Tnp_hAT"/>
    <property type="match status" value="1"/>
</dbReference>
<dbReference type="Proteomes" id="UP001219518">
    <property type="component" value="Unassembled WGS sequence"/>
</dbReference>
<dbReference type="SUPFAM" id="SSF53098">
    <property type="entry name" value="Ribonuclease H-like"/>
    <property type="match status" value="1"/>
</dbReference>
<dbReference type="PANTHER" id="PTHR47611:SF3">
    <property type="entry name" value="HAT C-TERMINAL DIMERISATION DOMAIN-CONTAINING PROTEIN"/>
    <property type="match status" value="1"/>
</dbReference>
<feature type="region of interest" description="Disordered" evidence="1">
    <location>
        <begin position="25"/>
        <end position="45"/>
    </location>
</feature>
<dbReference type="InterPro" id="IPR012337">
    <property type="entry name" value="RNaseH-like_sf"/>
</dbReference>
<dbReference type="EMBL" id="JAHWGI010000287">
    <property type="protein sequence ID" value="KAK3911897.1"/>
    <property type="molecule type" value="Genomic_DNA"/>
</dbReference>
<dbReference type="InterPro" id="IPR008906">
    <property type="entry name" value="HATC_C_dom"/>
</dbReference>
<dbReference type="PANTHER" id="PTHR47611">
    <property type="entry name" value="HAT DIMERISATION DOMAIN, C-TERMINAL"/>
    <property type="match status" value="1"/>
</dbReference>
<sequence length="158" mass="17840">MVEAMVHSNSQRALAAARLGWQHSARSEHRREELPTATETATEDEGFWSDLDRAVQLANVNTEELVSGGMPVELRQYLNRPPVDRKTYTDPLIAWEGMREIYPHVYAVALKFLPLLATSVPSERLFSHAGLIATQLRNRLSPQNLNMLLLLCIDAKPH</sequence>
<evidence type="ECO:0000313" key="3">
    <source>
        <dbReference type="EMBL" id="KAK3911897.1"/>
    </source>
</evidence>
<comment type="caution">
    <text evidence="3">The sequence shown here is derived from an EMBL/GenBank/DDBJ whole genome shotgun (WGS) entry which is preliminary data.</text>
</comment>
<gene>
    <name evidence="3" type="ORF">KUF71_004577</name>
</gene>
<feature type="compositionally biased region" description="Basic and acidic residues" evidence="1">
    <location>
        <begin position="25"/>
        <end position="34"/>
    </location>
</feature>
<dbReference type="GO" id="GO:0046983">
    <property type="term" value="F:protein dimerization activity"/>
    <property type="evidence" value="ECO:0007669"/>
    <property type="project" value="InterPro"/>
</dbReference>
<evidence type="ECO:0000259" key="2">
    <source>
        <dbReference type="Pfam" id="PF05699"/>
    </source>
</evidence>
<reference evidence="3" key="1">
    <citation type="submission" date="2021-07" db="EMBL/GenBank/DDBJ databases">
        <authorList>
            <person name="Catto M.A."/>
            <person name="Jacobson A."/>
            <person name="Kennedy G."/>
            <person name="Labadie P."/>
            <person name="Hunt B.G."/>
            <person name="Srinivasan R."/>
        </authorList>
    </citation>
    <scope>NUCLEOTIDE SEQUENCE</scope>
    <source>
        <strain evidence="3">PL_HMW_Pooled</strain>
        <tissue evidence="3">Head</tissue>
    </source>
</reference>
<reference evidence="3" key="2">
    <citation type="journal article" date="2023" name="BMC Genomics">
        <title>Pest status, molecular evolution, and epigenetic factors derived from the genome assembly of Frankliniella fusca, a thysanopteran phytovirus vector.</title>
        <authorList>
            <person name="Catto M.A."/>
            <person name="Labadie P.E."/>
            <person name="Jacobson A.L."/>
            <person name="Kennedy G.G."/>
            <person name="Srinivasan R."/>
            <person name="Hunt B.G."/>
        </authorList>
    </citation>
    <scope>NUCLEOTIDE SEQUENCE</scope>
    <source>
        <strain evidence="3">PL_HMW_Pooled</strain>
    </source>
</reference>
<name>A0AAE1GZF8_9NEOP</name>
<dbReference type="AlphaFoldDB" id="A0AAE1GZF8"/>
<protein>
    <submittedName>
        <fullName evidence="3">AC9 transposase</fullName>
    </submittedName>
</protein>
<evidence type="ECO:0000256" key="1">
    <source>
        <dbReference type="SAM" id="MobiDB-lite"/>
    </source>
</evidence>
<accession>A0AAE1GZF8</accession>
<proteinExistence type="predicted"/>
<evidence type="ECO:0000313" key="4">
    <source>
        <dbReference type="Proteomes" id="UP001219518"/>
    </source>
</evidence>
<organism evidence="3 4">
    <name type="scientific">Frankliniella fusca</name>
    <dbReference type="NCBI Taxonomy" id="407009"/>
    <lineage>
        <taxon>Eukaryota</taxon>
        <taxon>Metazoa</taxon>
        <taxon>Ecdysozoa</taxon>
        <taxon>Arthropoda</taxon>
        <taxon>Hexapoda</taxon>
        <taxon>Insecta</taxon>
        <taxon>Pterygota</taxon>
        <taxon>Neoptera</taxon>
        <taxon>Paraneoptera</taxon>
        <taxon>Thysanoptera</taxon>
        <taxon>Terebrantia</taxon>
        <taxon>Thripoidea</taxon>
        <taxon>Thripidae</taxon>
        <taxon>Frankliniella</taxon>
    </lineage>
</organism>